<feature type="compositionally biased region" description="Polar residues" evidence="1">
    <location>
        <begin position="82"/>
        <end position="99"/>
    </location>
</feature>
<comment type="caution">
    <text evidence="2">The sequence shown here is derived from an EMBL/GenBank/DDBJ whole genome shotgun (WGS) entry which is preliminary data.</text>
</comment>
<dbReference type="PANTHER" id="PTHR47331">
    <property type="entry name" value="PHD-TYPE DOMAIN-CONTAINING PROTEIN"/>
    <property type="match status" value="1"/>
</dbReference>
<organism evidence="2 3">
    <name type="scientific">Trichonephila clavata</name>
    <name type="common">Joro spider</name>
    <name type="synonym">Nephila clavata</name>
    <dbReference type="NCBI Taxonomy" id="2740835"/>
    <lineage>
        <taxon>Eukaryota</taxon>
        <taxon>Metazoa</taxon>
        <taxon>Ecdysozoa</taxon>
        <taxon>Arthropoda</taxon>
        <taxon>Chelicerata</taxon>
        <taxon>Arachnida</taxon>
        <taxon>Araneae</taxon>
        <taxon>Araneomorphae</taxon>
        <taxon>Entelegynae</taxon>
        <taxon>Araneoidea</taxon>
        <taxon>Nephilidae</taxon>
        <taxon>Trichonephila</taxon>
    </lineage>
</organism>
<dbReference type="Pfam" id="PF05380">
    <property type="entry name" value="Peptidase_A17"/>
    <property type="match status" value="1"/>
</dbReference>
<evidence type="ECO:0000313" key="2">
    <source>
        <dbReference type="EMBL" id="GFQ78189.1"/>
    </source>
</evidence>
<keyword evidence="3" id="KW-1185">Reference proteome</keyword>
<feature type="region of interest" description="Disordered" evidence="1">
    <location>
        <begin position="68"/>
        <end position="100"/>
    </location>
</feature>
<feature type="compositionally biased region" description="Basic and acidic residues" evidence="1">
    <location>
        <begin position="68"/>
        <end position="81"/>
    </location>
</feature>
<dbReference type="InterPro" id="IPR008042">
    <property type="entry name" value="Retrotrans_Pao"/>
</dbReference>
<dbReference type="Proteomes" id="UP000887116">
    <property type="component" value="Unassembled WGS sequence"/>
</dbReference>
<proteinExistence type="predicted"/>
<evidence type="ECO:0000256" key="1">
    <source>
        <dbReference type="SAM" id="MobiDB-lite"/>
    </source>
</evidence>
<reference evidence="2" key="1">
    <citation type="submission" date="2020-07" db="EMBL/GenBank/DDBJ databases">
        <title>Multicomponent nature underlies the extraordinary mechanical properties of spider dragline silk.</title>
        <authorList>
            <person name="Kono N."/>
            <person name="Nakamura H."/>
            <person name="Mori M."/>
            <person name="Yoshida Y."/>
            <person name="Ohtoshi R."/>
            <person name="Malay A.D."/>
            <person name="Moran D.A.P."/>
            <person name="Tomita M."/>
            <person name="Numata K."/>
            <person name="Arakawa K."/>
        </authorList>
    </citation>
    <scope>NUCLEOTIDE SEQUENCE</scope>
</reference>
<dbReference type="OrthoDB" id="6437008at2759"/>
<protein>
    <submittedName>
        <fullName evidence="2">DUF1758 domain-containing protein</fullName>
    </submittedName>
</protein>
<dbReference type="GO" id="GO:0071897">
    <property type="term" value="P:DNA biosynthetic process"/>
    <property type="evidence" value="ECO:0007669"/>
    <property type="project" value="UniProtKB-ARBA"/>
</dbReference>
<dbReference type="AlphaFoldDB" id="A0A8X6H1W1"/>
<dbReference type="EMBL" id="BMAO01002090">
    <property type="protein sequence ID" value="GFQ78189.1"/>
    <property type="molecule type" value="Genomic_DNA"/>
</dbReference>
<dbReference type="SUPFAM" id="SSF56672">
    <property type="entry name" value="DNA/RNA polymerases"/>
    <property type="match status" value="1"/>
</dbReference>
<dbReference type="PANTHER" id="PTHR47331:SF4">
    <property type="entry name" value="PEPTIDASE S1 DOMAIN-CONTAINING PROTEIN"/>
    <property type="match status" value="1"/>
</dbReference>
<evidence type="ECO:0000313" key="3">
    <source>
        <dbReference type="Proteomes" id="UP000887116"/>
    </source>
</evidence>
<gene>
    <name evidence="2" type="primary">g.10458</name>
    <name evidence="2" type="ORF">TNCT_180481</name>
</gene>
<dbReference type="InterPro" id="IPR043502">
    <property type="entry name" value="DNA/RNA_pol_sf"/>
</dbReference>
<sequence length="766" mass="87179">MACMLYPLVEASIPEQILIAWERERNSISRNSAANTHDLDLLIQFLRSEVVSAERLRIGKAFCAGEKDKNKTNKQKTDPSRDLSSVTPVPTASSLVTQTKSERRESNIFCLFCSKKTHHNSDSFMAQKMPFQERKEKVLKMKACLSCLRINCRADRRGMSVRCIVSLKKHFPILCPNLHKEVICGTIPKISKSVAECFTKNGIYLSDCEKNDSDISVLLGADYLGKILTGSISQQPNGLTSVQTYLGWLAMGKSLSYTTCSNHAMPVISLLNGSKICDLWSLDILGIRDPVENKTRKDIDDDTVSFYEKTVKFNQGRYEVNLQWVEGHPKLLDLQFQSEKRLNTMTSKLISTGKFDCYDKILKEWEQLGIIEPVPINIKGVNLSQQKCRYLPHRAVIKESSLTTKIRPVFEASAKDENSNSLNQCLATGPNYIEMIPSILNKFRKNRLGVREIKIYRHCRVVFGFSSSPFLLMATIYHHLEKERNDIAVKLKDSFYVDNVVASVQNVIELQRFQTITCQVMSKVRFELTGWVSSTEQQNQEKTKCSVLGLLWEPNTDLLTCDLRNISTELNDTCSKRQLLSILQKIFDPIGFTAPVTLIPKLLMQKAWKNYELTWDQKLPPEIVEEFKNWLASLEFLKLIQIPRYFGGLVDESTTTLYMFCDASGKAFAACVFLRIECDNKVKVKLVQAKSRVAPLKKDPITKTKTEMPIPKLELMAAVIGTRLVQSVKTSLNIHSIQTFYWTDSKVVLCWIKNSGTWKKPSFITE</sequence>
<name>A0A8X6H1W1_TRICU</name>
<accession>A0A8X6H1W1</accession>